<dbReference type="InterPro" id="IPR013783">
    <property type="entry name" value="Ig-like_fold"/>
</dbReference>
<evidence type="ECO:0000313" key="1">
    <source>
        <dbReference type="EMBL" id="NHN28203.1"/>
    </source>
</evidence>
<dbReference type="Gene3D" id="2.60.40.10">
    <property type="entry name" value="Immunoglobulins"/>
    <property type="match status" value="1"/>
</dbReference>
<proteinExistence type="predicted"/>
<organism evidence="1 2">
    <name type="scientific">Flavobacterium jejuense</name>
    <dbReference type="NCBI Taxonomy" id="1544455"/>
    <lineage>
        <taxon>Bacteria</taxon>
        <taxon>Pseudomonadati</taxon>
        <taxon>Bacteroidota</taxon>
        <taxon>Flavobacteriia</taxon>
        <taxon>Flavobacteriales</taxon>
        <taxon>Flavobacteriaceae</taxon>
        <taxon>Flavobacterium</taxon>
    </lineage>
</organism>
<dbReference type="RefSeq" id="WP_140964683.1">
    <property type="nucleotide sequence ID" value="NZ_VEVQ02000067.1"/>
</dbReference>
<name>A0ABX0IXN9_9FLAO</name>
<reference evidence="2" key="1">
    <citation type="submission" date="2019-05" db="EMBL/GenBank/DDBJ databases">
        <title>Flavobacterium profundi sp. nov., isolated from a deep-sea seamount.</title>
        <authorList>
            <person name="Zhang D.-C."/>
        </authorList>
    </citation>
    <scope>NUCLEOTIDE SEQUENCE [LARGE SCALE GENOMIC DNA]</scope>
    <source>
        <strain evidence="2">EC11</strain>
    </source>
</reference>
<sequence length="74" mass="7123">VNASDPTPTISGLAGGTFASSPAGLSINASTGAIDVSASTPATYTVTYTTAGSCPNSSSVSVTVNALDNASFSY</sequence>
<feature type="non-terminal residue" evidence="1">
    <location>
        <position position="1"/>
    </location>
</feature>
<evidence type="ECO:0000313" key="2">
    <source>
        <dbReference type="Proteomes" id="UP000817854"/>
    </source>
</evidence>
<accession>A0ABX0IXN9</accession>
<reference evidence="1 2" key="3">
    <citation type="submission" date="2020-02" db="EMBL/GenBank/DDBJ databases">
        <title>Flavobacterium profundi sp. nov., isolated from a deep-sea seamount.</title>
        <authorList>
            <person name="Zhang D.-C."/>
        </authorList>
    </citation>
    <scope>NUCLEOTIDE SEQUENCE [LARGE SCALE GENOMIC DNA]</scope>
    <source>
        <strain evidence="1 2">EC11</strain>
    </source>
</reference>
<protein>
    <submittedName>
        <fullName evidence="1">Uncharacterized protein</fullName>
    </submittedName>
</protein>
<comment type="caution">
    <text evidence="1">The sequence shown here is derived from an EMBL/GenBank/DDBJ whole genome shotgun (WGS) entry which is preliminary data.</text>
</comment>
<dbReference type="EMBL" id="VEVQ02000067">
    <property type="protein sequence ID" value="NHN28203.1"/>
    <property type="molecule type" value="Genomic_DNA"/>
</dbReference>
<gene>
    <name evidence="1" type="ORF">FIA58_021240</name>
</gene>
<keyword evidence="2" id="KW-1185">Reference proteome</keyword>
<feature type="non-terminal residue" evidence="1">
    <location>
        <position position="74"/>
    </location>
</feature>
<dbReference type="Proteomes" id="UP000817854">
    <property type="component" value="Unassembled WGS sequence"/>
</dbReference>
<reference evidence="1 2" key="2">
    <citation type="submission" date="2019-05" db="EMBL/GenBank/DDBJ databases">
        <authorList>
            <person name="Lianzixin W."/>
        </authorList>
    </citation>
    <scope>NUCLEOTIDE SEQUENCE [LARGE SCALE GENOMIC DNA]</scope>
    <source>
        <strain evidence="1 2">EC11</strain>
    </source>
</reference>